<evidence type="ECO:0000313" key="3">
    <source>
        <dbReference type="Proteomes" id="UP000701801"/>
    </source>
</evidence>
<evidence type="ECO:0000313" key="2">
    <source>
        <dbReference type="EMBL" id="CAG8975283.1"/>
    </source>
</evidence>
<accession>A0A9N9PU89</accession>
<evidence type="ECO:0000256" key="1">
    <source>
        <dbReference type="SAM" id="SignalP"/>
    </source>
</evidence>
<name>A0A9N9PU89_9HELO</name>
<feature type="signal peptide" evidence="1">
    <location>
        <begin position="1"/>
        <end position="23"/>
    </location>
</feature>
<dbReference type="AlphaFoldDB" id="A0A9N9PU89"/>
<protein>
    <submittedName>
        <fullName evidence="2">Uncharacterized protein</fullName>
    </submittedName>
</protein>
<feature type="chain" id="PRO_5040402638" evidence="1">
    <location>
        <begin position="24"/>
        <end position="67"/>
    </location>
</feature>
<reference evidence="2" key="1">
    <citation type="submission" date="2021-07" db="EMBL/GenBank/DDBJ databases">
        <authorList>
            <person name="Durling M."/>
        </authorList>
    </citation>
    <scope>NUCLEOTIDE SEQUENCE</scope>
</reference>
<organism evidence="2 3">
    <name type="scientific">Hymenoscyphus albidus</name>
    <dbReference type="NCBI Taxonomy" id="595503"/>
    <lineage>
        <taxon>Eukaryota</taxon>
        <taxon>Fungi</taxon>
        <taxon>Dikarya</taxon>
        <taxon>Ascomycota</taxon>
        <taxon>Pezizomycotina</taxon>
        <taxon>Leotiomycetes</taxon>
        <taxon>Helotiales</taxon>
        <taxon>Helotiaceae</taxon>
        <taxon>Hymenoscyphus</taxon>
    </lineage>
</organism>
<dbReference type="Proteomes" id="UP000701801">
    <property type="component" value="Unassembled WGS sequence"/>
</dbReference>
<proteinExistence type="predicted"/>
<gene>
    <name evidence="2" type="ORF">HYALB_00008067</name>
</gene>
<dbReference type="OrthoDB" id="4863639at2759"/>
<dbReference type="EMBL" id="CAJVRM010000131">
    <property type="protein sequence ID" value="CAG8975283.1"/>
    <property type="molecule type" value="Genomic_DNA"/>
</dbReference>
<keyword evidence="1" id="KW-0732">Signal</keyword>
<sequence>MYFSTSLSAFAVMILSASTFVAATPIPCTDATRDAILMGQMAPSACCVEGLCLGNGNSAARFASRNA</sequence>
<keyword evidence="3" id="KW-1185">Reference proteome</keyword>
<comment type="caution">
    <text evidence="2">The sequence shown here is derived from an EMBL/GenBank/DDBJ whole genome shotgun (WGS) entry which is preliminary data.</text>
</comment>